<dbReference type="InterPro" id="IPR015615">
    <property type="entry name" value="TGF-beta-rel"/>
</dbReference>
<organism evidence="10 11">
    <name type="scientific">Chironomus riparius</name>
    <dbReference type="NCBI Taxonomy" id="315576"/>
    <lineage>
        <taxon>Eukaryota</taxon>
        <taxon>Metazoa</taxon>
        <taxon>Ecdysozoa</taxon>
        <taxon>Arthropoda</taxon>
        <taxon>Hexapoda</taxon>
        <taxon>Insecta</taxon>
        <taxon>Pterygota</taxon>
        <taxon>Neoptera</taxon>
        <taxon>Endopterygota</taxon>
        <taxon>Diptera</taxon>
        <taxon>Nematocera</taxon>
        <taxon>Chironomoidea</taxon>
        <taxon>Chironomidae</taxon>
        <taxon>Chironominae</taxon>
        <taxon>Chironomus</taxon>
    </lineage>
</organism>
<dbReference type="Pfam" id="PF00688">
    <property type="entry name" value="TGFb_propeptide"/>
    <property type="match status" value="1"/>
</dbReference>
<feature type="compositionally biased region" description="Acidic residues" evidence="7">
    <location>
        <begin position="94"/>
        <end position="105"/>
    </location>
</feature>
<feature type="region of interest" description="Disordered" evidence="7">
    <location>
        <begin position="86"/>
        <end position="117"/>
    </location>
</feature>
<dbReference type="GO" id="GO:0005615">
    <property type="term" value="C:extracellular space"/>
    <property type="evidence" value="ECO:0007669"/>
    <property type="project" value="TreeGrafter"/>
</dbReference>
<keyword evidence="4 6" id="KW-0339">Growth factor</keyword>
<comment type="similarity">
    <text evidence="2 6">Belongs to the TGF-beta family.</text>
</comment>
<dbReference type="InterPro" id="IPR029034">
    <property type="entry name" value="Cystine-knot_cytokine"/>
</dbReference>
<evidence type="ECO:0000256" key="6">
    <source>
        <dbReference type="RuleBase" id="RU000354"/>
    </source>
</evidence>
<dbReference type="InterPro" id="IPR001839">
    <property type="entry name" value="TGF-b_C"/>
</dbReference>
<evidence type="ECO:0000256" key="3">
    <source>
        <dbReference type="ARBA" id="ARBA00022525"/>
    </source>
</evidence>
<dbReference type="GO" id="GO:0005125">
    <property type="term" value="F:cytokine activity"/>
    <property type="evidence" value="ECO:0007669"/>
    <property type="project" value="TreeGrafter"/>
</dbReference>
<proteinExistence type="inferred from homology"/>
<dbReference type="PROSITE" id="PS00250">
    <property type="entry name" value="TGF_BETA_1"/>
    <property type="match status" value="1"/>
</dbReference>
<name>A0A9N9S3E7_9DIPT</name>
<dbReference type="PROSITE" id="PS51362">
    <property type="entry name" value="TGF_BETA_2"/>
    <property type="match status" value="1"/>
</dbReference>
<dbReference type="Proteomes" id="UP001153620">
    <property type="component" value="Chromosome 4"/>
</dbReference>
<evidence type="ECO:0000256" key="4">
    <source>
        <dbReference type="ARBA" id="ARBA00023030"/>
    </source>
</evidence>
<evidence type="ECO:0000256" key="7">
    <source>
        <dbReference type="SAM" id="MobiDB-lite"/>
    </source>
</evidence>
<keyword evidence="3" id="KW-0964">Secreted</keyword>
<evidence type="ECO:0000256" key="2">
    <source>
        <dbReference type="ARBA" id="ARBA00006656"/>
    </source>
</evidence>
<dbReference type="CDD" id="cd13751">
    <property type="entry name" value="TGF_beta_GDF8_like"/>
    <property type="match status" value="1"/>
</dbReference>
<dbReference type="PANTHER" id="PTHR11848">
    <property type="entry name" value="TGF-BETA FAMILY"/>
    <property type="match status" value="1"/>
</dbReference>
<keyword evidence="8" id="KW-0812">Transmembrane</keyword>
<protein>
    <recommendedName>
        <fullName evidence="9">TGF-beta family profile domain-containing protein</fullName>
    </recommendedName>
</protein>
<evidence type="ECO:0000256" key="5">
    <source>
        <dbReference type="ARBA" id="ARBA00023157"/>
    </source>
</evidence>
<dbReference type="Gene3D" id="2.60.120.970">
    <property type="match status" value="1"/>
</dbReference>
<comment type="subcellular location">
    <subcellularLocation>
        <location evidence="1">Secreted</location>
    </subcellularLocation>
</comment>
<dbReference type="SMART" id="SM00204">
    <property type="entry name" value="TGFB"/>
    <property type="match status" value="1"/>
</dbReference>
<feature type="compositionally biased region" description="Basic and acidic residues" evidence="7">
    <location>
        <begin position="106"/>
        <end position="117"/>
    </location>
</feature>
<dbReference type="InterPro" id="IPR017948">
    <property type="entry name" value="TGFb_CS"/>
</dbReference>
<reference evidence="10" key="1">
    <citation type="submission" date="2022-01" db="EMBL/GenBank/DDBJ databases">
        <authorList>
            <person name="King R."/>
        </authorList>
    </citation>
    <scope>NUCLEOTIDE SEQUENCE</scope>
</reference>
<dbReference type="Pfam" id="PF00019">
    <property type="entry name" value="TGF_beta"/>
    <property type="match status" value="1"/>
</dbReference>
<feature type="transmembrane region" description="Helical" evidence="8">
    <location>
        <begin position="52"/>
        <end position="70"/>
    </location>
</feature>
<dbReference type="OrthoDB" id="5948587at2759"/>
<evidence type="ECO:0000256" key="1">
    <source>
        <dbReference type="ARBA" id="ARBA00004613"/>
    </source>
</evidence>
<evidence type="ECO:0000256" key="8">
    <source>
        <dbReference type="SAM" id="Phobius"/>
    </source>
</evidence>
<evidence type="ECO:0000259" key="9">
    <source>
        <dbReference type="PROSITE" id="PS51362"/>
    </source>
</evidence>
<dbReference type="Gene3D" id="2.10.90.10">
    <property type="entry name" value="Cystine-knot cytokines"/>
    <property type="match status" value="1"/>
</dbReference>
<dbReference type="AlphaFoldDB" id="A0A9N9S3E7"/>
<dbReference type="InterPro" id="IPR001111">
    <property type="entry name" value="TGF-b_propeptide"/>
</dbReference>
<dbReference type="PANTHER" id="PTHR11848:SF262">
    <property type="entry name" value="LD29161P"/>
    <property type="match status" value="1"/>
</dbReference>
<keyword evidence="11" id="KW-1185">Reference proteome</keyword>
<keyword evidence="8" id="KW-0472">Membrane</keyword>
<dbReference type="SUPFAM" id="SSF57501">
    <property type="entry name" value="Cystine-knot cytokines"/>
    <property type="match status" value="1"/>
</dbReference>
<feature type="domain" description="TGF-beta family profile" evidence="9">
    <location>
        <begin position="407"/>
        <end position="518"/>
    </location>
</feature>
<evidence type="ECO:0000313" key="11">
    <source>
        <dbReference type="Proteomes" id="UP001153620"/>
    </source>
</evidence>
<dbReference type="GO" id="GO:0008083">
    <property type="term" value="F:growth factor activity"/>
    <property type="evidence" value="ECO:0007669"/>
    <property type="project" value="UniProtKB-KW"/>
</dbReference>
<dbReference type="EMBL" id="OU895880">
    <property type="protein sequence ID" value="CAG9810136.1"/>
    <property type="molecule type" value="Genomic_DNA"/>
</dbReference>
<reference evidence="10" key="2">
    <citation type="submission" date="2022-10" db="EMBL/GenBank/DDBJ databases">
        <authorList>
            <consortium name="ENA_rothamsted_submissions"/>
            <consortium name="culmorum"/>
            <person name="King R."/>
        </authorList>
    </citation>
    <scope>NUCLEOTIDE SEQUENCE</scope>
</reference>
<keyword evidence="5" id="KW-1015">Disulfide bond</keyword>
<sequence length="518" mass="59504">MIEVNMTRSYIQKVSTEVNVQCEDTQLSSCHCERRKMKINRKKSTKLFSHKFLLIFLIGFVSCVHSLSYAETSSVSSIQMKKFVEDSQDVSTTSEDDDSEEFDDYETPHQREEVARKYQEQSIKYETLKKSQNSHENVHHEIHELPTPTTNSPSKCSGSCLDRQAKETEALDAFKKTLLMKLGIEKPPNVTKAYSVPEHILEGLCKKMNMPIEYCTNKQPNYKNLEYQSDDPNSYGQDHIIEQTEDVQYNAVENRIYAFPKSASKARHKNYLKFTFDENQENNNAVVHASLNIFLNSRKFLNSKNIPNDLTGIDIEIHQTLETGRHTALFEVFPNYTIPDAGDGQYVQLNVTTLVSKWFHSHNTTHGIVIKIKSSVDGSALSHNFVSLDGGNNLKRPYLDILPRDQRKRRTKRSHLICPKDSTEHRCCRHPLTVDFEKFGWDWIIAPKRYDANYCAGECQIAFMQKYAHTHVVQLSTAANPCCSPRKMSSMQLLYFDANLNIILGTIPHMIVEDCFCS</sequence>
<gene>
    <name evidence="10" type="ORF">CHIRRI_LOCUS12953</name>
</gene>
<accession>A0A9N9S3E7</accession>
<evidence type="ECO:0000313" key="10">
    <source>
        <dbReference type="EMBL" id="CAG9810136.1"/>
    </source>
</evidence>
<keyword evidence="8" id="KW-1133">Transmembrane helix</keyword>